<keyword evidence="1" id="KW-0472">Membrane</keyword>
<keyword evidence="1" id="KW-1133">Transmembrane helix</keyword>
<gene>
    <name evidence="2" type="ORF">A3E65_01040</name>
</gene>
<dbReference type="Proteomes" id="UP000178392">
    <property type="component" value="Unassembled WGS sequence"/>
</dbReference>
<evidence type="ECO:0000313" key="3">
    <source>
        <dbReference type="Proteomes" id="UP000178392"/>
    </source>
</evidence>
<dbReference type="EMBL" id="MFLS01000034">
    <property type="protein sequence ID" value="OGG71707.1"/>
    <property type="molecule type" value="Genomic_DNA"/>
</dbReference>
<organism evidence="2 3">
    <name type="scientific">Candidatus Kaiserbacteria bacterium RIFCSPHIGHO2_12_FULL_56_13</name>
    <dbReference type="NCBI Taxonomy" id="1798505"/>
    <lineage>
        <taxon>Bacteria</taxon>
        <taxon>Candidatus Kaiseribacteriota</taxon>
    </lineage>
</organism>
<name>A0A1F6EDM5_9BACT</name>
<evidence type="ECO:0000313" key="2">
    <source>
        <dbReference type="EMBL" id="OGG71707.1"/>
    </source>
</evidence>
<sequence>MIPLIRHLEFVRQKPEPVRRQIALGVAALLTAVIALVWFGISLATGSFALSSPPFAGAGGDIAESEAGGAETGFANLFGVAAAVVTGGDESPAHIEIVETKTSSTLDDTTALESTVLPF</sequence>
<proteinExistence type="predicted"/>
<protein>
    <submittedName>
        <fullName evidence="2">Uncharacterized protein</fullName>
    </submittedName>
</protein>
<accession>A0A1F6EDM5</accession>
<dbReference type="AlphaFoldDB" id="A0A1F6EDM5"/>
<keyword evidence="1" id="KW-0812">Transmembrane</keyword>
<feature type="transmembrane region" description="Helical" evidence="1">
    <location>
        <begin position="21"/>
        <end position="41"/>
    </location>
</feature>
<comment type="caution">
    <text evidence="2">The sequence shown here is derived from an EMBL/GenBank/DDBJ whole genome shotgun (WGS) entry which is preliminary data.</text>
</comment>
<evidence type="ECO:0000256" key="1">
    <source>
        <dbReference type="SAM" id="Phobius"/>
    </source>
</evidence>
<reference evidence="2 3" key="1">
    <citation type="journal article" date="2016" name="Nat. Commun.">
        <title>Thousands of microbial genomes shed light on interconnected biogeochemical processes in an aquifer system.</title>
        <authorList>
            <person name="Anantharaman K."/>
            <person name="Brown C.T."/>
            <person name="Hug L.A."/>
            <person name="Sharon I."/>
            <person name="Castelle C.J."/>
            <person name="Probst A.J."/>
            <person name="Thomas B.C."/>
            <person name="Singh A."/>
            <person name="Wilkins M.J."/>
            <person name="Karaoz U."/>
            <person name="Brodie E.L."/>
            <person name="Williams K.H."/>
            <person name="Hubbard S.S."/>
            <person name="Banfield J.F."/>
        </authorList>
    </citation>
    <scope>NUCLEOTIDE SEQUENCE [LARGE SCALE GENOMIC DNA]</scope>
</reference>